<dbReference type="KEGG" id="osp:Odosp_0389"/>
<name>F9Z4X2_ODOSD</name>
<protein>
    <submittedName>
        <fullName evidence="13">Citrate transporter</fullName>
    </submittedName>
</protein>
<evidence type="ECO:0000256" key="9">
    <source>
        <dbReference type="ARBA" id="ARBA00023201"/>
    </source>
</evidence>
<feature type="transmembrane region" description="Helical" evidence="11">
    <location>
        <begin position="413"/>
        <end position="438"/>
    </location>
</feature>
<keyword evidence="3" id="KW-0050">Antiport</keyword>
<evidence type="ECO:0000256" key="4">
    <source>
        <dbReference type="ARBA" id="ARBA00022692"/>
    </source>
</evidence>
<dbReference type="GO" id="GO:0006814">
    <property type="term" value="P:sodium ion transport"/>
    <property type="evidence" value="ECO:0007669"/>
    <property type="project" value="UniProtKB-KW"/>
</dbReference>
<comment type="subcellular location">
    <subcellularLocation>
        <location evidence="1">Membrane</location>
        <topology evidence="1">Multi-pass membrane protein</topology>
    </subcellularLocation>
</comment>
<dbReference type="Pfam" id="PF03600">
    <property type="entry name" value="CitMHS"/>
    <property type="match status" value="1"/>
</dbReference>
<dbReference type="PANTHER" id="PTHR43269">
    <property type="entry name" value="SODIUM/PROTON ANTIPORTER 1-RELATED"/>
    <property type="match status" value="1"/>
</dbReference>
<evidence type="ECO:0000256" key="11">
    <source>
        <dbReference type="SAM" id="Phobius"/>
    </source>
</evidence>
<keyword evidence="4 11" id="KW-0812">Transmembrane</keyword>
<gene>
    <name evidence="13" type="ordered locus">Odosp_0389</name>
</gene>
<evidence type="ECO:0000259" key="12">
    <source>
        <dbReference type="Pfam" id="PF03600"/>
    </source>
</evidence>
<dbReference type="eggNOG" id="COG1055">
    <property type="taxonomic scope" value="Bacteria"/>
</dbReference>
<dbReference type="HOGENOM" id="CLU_029697_1_0_10"/>
<keyword evidence="7" id="KW-0406">Ion transport</keyword>
<feature type="transmembrane region" description="Helical" evidence="11">
    <location>
        <begin position="210"/>
        <end position="230"/>
    </location>
</feature>
<dbReference type="InterPro" id="IPR045016">
    <property type="entry name" value="NhaD-like"/>
</dbReference>
<dbReference type="STRING" id="709991.Odosp_0389"/>
<evidence type="ECO:0000256" key="5">
    <source>
        <dbReference type="ARBA" id="ARBA00022989"/>
    </source>
</evidence>
<dbReference type="GO" id="GO:0015297">
    <property type="term" value="F:antiporter activity"/>
    <property type="evidence" value="ECO:0007669"/>
    <property type="project" value="UniProtKB-KW"/>
</dbReference>
<dbReference type="BioCyc" id="OSPL709991:G1GRN-385-MONOMER"/>
<feature type="transmembrane region" description="Helical" evidence="11">
    <location>
        <begin position="169"/>
        <end position="198"/>
    </location>
</feature>
<feature type="domain" description="Citrate transporter-like" evidence="12">
    <location>
        <begin position="13"/>
        <end position="390"/>
    </location>
</feature>
<evidence type="ECO:0000256" key="3">
    <source>
        <dbReference type="ARBA" id="ARBA00022449"/>
    </source>
</evidence>
<evidence type="ECO:0000256" key="2">
    <source>
        <dbReference type="ARBA" id="ARBA00022448"/>
    </source>
</evidence>
<keyword evidence="6" id="KW-0915">Sodium</keyword>
<dbReference type="RefSeq" id="WP_013610725.1">
    <property type="nucleotide sequence ID" value="NC_015160.1"/>
</dbReference>
<evidence type="ECO:0000256" key="7">
    <source>
        <dbReference type="ARBA" id="ARBA00023065"/>
    </source>
</evidence>
<reference evidence="13 14" key="1">
    <citation type="journal article" date="2011" name="Stand. Genomic Sci.">
        <title>Complete genome sequence of Odoribacter splanchnicus type strain (1651/6).</title>
        <authorList>
            <consortium name="US DOE Joint Genome Institute (JGI-PGF)"/>
            <person name="Goker M."/>
            <person name="Gronow S."/>
            <person name="Zeytun A."/>
            <person name="Nolan M."/>
            <person name="Lucas S."/>
            <person name="Lapidus A."/>
            <person name="Hammon N."/>
            <person name="Deshpande S."/>
            <person name="Cheng J.F."/>
            <person name="Pitluck S."/>
            <person name="Liolios K."/>
            <person name="Pagani I."/>
            <person name="Ivanova N."/>
            <person name="Mavromatis K."/>
            <person name="Ovchinikova G."/>
            <person name="Pati A."/>
            <person name="Tapia R."/>
            <person name="Han C."/>
            <person name="Goodwin L."/>
            <person name="Chen A."/>
            <person name="Palaniappan K."/>
            <person name="Land M."/>
            <person name="Hauser L."/>
            <person name="Jeffries C.D."/>
            <person name="Brambilla E.M."/>
            <person name="Rohde M."/>
            <person name="Detter J.C."/>
            <person name="Woyke T."/>
            <person name="Bristow J."/>
            <person name="Markowitz V."/>
            <person name="Hugenholtz P."/>
            <person name="Eisen J.A."/>
            <person name="Kyrpides N.C."/>
            <person name="Klenk H.P."/>
        </authorList>
    </citation>
    <scope>NUCLEOTIDE SEQUENCE [LARGE SCALE GENOMIC DNA]</scope>
    <source>
        <strain evidence="14">ATCC 29572 / DSM 20712 / JCM 15291 / NCTC 10825 / 1651/6</strain>
    </source>
</reference>
<dbReference type="PaxDb" id="709991-Odosp_0389"/>
<keyword evidence="8 11" id="KW-0472">Membrane</keyword>
<keyword evidence="9" id="KW-0739">Sodium transport</keyword>
<feature type="transmembrane region" description="Helical" evidence="11">
    <location>
        <begin position="6"/>
        <end position="22"/>
    </location>
</feature>
<keyword evidence="5 11" id="KW-1133">Transmembrane helix</keyword>
<feature type="transmembrane region" description="Helical" evidence="11">
    <location>
        <begin position="280"/>
        <end position="298"/>
    </location>
</feature>
<proteinExistence type="inferred from homology"/>
<accession>F9Z4X2</accession>
<evidence type="ECO:0000256" key="8">
    <source>
        <dbReference type="ARBA" id="ARBA00023136"/>
    </source>
</evidence>
<comment type="similarity">
    <text evidence="10">Belongs to the NhaD Na(+)/H(+) (TC 2.A.62) antiporter family.</text>
</comment>
<dbReference type="NCBIfam" id="NF038006">
    <property type="entry name" value="NhaD_1"/>
    <property type="match status" value="1"/>
</dbReference>
<evidence type="ECO:0000313" key="13">
    <source>
        <dbReference type="EMBL" id="ADY31481.1"/>
    </source>
</evidence>
<evidence type="ECO:0000256" key="1">
    <source>
        <dbReference type="ARBA" id="ARBA00004141"/>
    </source>
</evidence>
<dbReference type="InterPro" id="IPR004680">
    <property type="entry name" value="Cit_transptr-like_dom"/>
</dbReference>
<feature type="transmembrane region" description="Helical" evidence="11">
    <location>
        <begin position="29"/>
        <end position="50"/>
    </location>
</feature>
<keyword evidence="14" id="KW-1185">Reference proteome</keyword>
<sequence>MLTAMIVMFVIGYIFIALEHQTGINKTAIALLLGILLWVMYIFSGPQIIVGADPAAFQNFIHQHPAYEHLSPLAQVREYILNWEIIDHLGNISEILFYLIGALTIVETIDVHQGFDGITRSVKTKNKKKLLWLVAFITFFMSSVLDNMTSAIVMMMLIQKLLSEQRERWIFGSIIIIAANAGGAWTPIGDVTTIMLWINDNITSGNIMKGLFLPSVISLAIPVWLVSYSLKSNSITTPSPTSGVSSLYLGKQEQTSILIIGILCLLAVPIFKSLTDLPPFAGILFTLGFLWFYTDCLYNRKKTDLTGLKYRIPDVLTKVDFSTILFFFGILMAVAALEAIGLLHQLSDLLNSGIHNVYIITGIIGFLSSVIDNVPLVAAAMGMYPLTAPATAGGISETAYLLNFVSDGNFWKLLAYCAGTGGSILIIGSAAGVVVMGLEKISFTWYMRHISWIAITGFLAGIGIYYLQNLINSYLCRQMIRSCS</sequence>
<dbReference type="Proteomes" id="UP000006657">
    <property type="component" value="Chromosome"/>
</dbReference>
<organism evidence="13 14">
    <name type="scientific">Odoribacter splanchnicus (strain ATCC 29572 / DSM 20712 / CIP 104287 / JCM 15291 / NCTC 10825 / 1651/6)</name>
    <name type="common">Bacteroides splanchnicus</name>
    <dbReference type="NCBI Taxonomy" id="709991"/>
    <lineage>
        <taxon>Bacteria</taxon>
        <taxon>Pseudomonadati</taxon>
        <taxon>Bacteroidota</taxon>
        <taxon>Bacteroidia</taxon>
        <taxon>Bacteroidales</taxon>
        <taxon>Odoribacteraceae</taxon>
        <taxon>Odoribacter</taxon>
    </lineage>
</organism>
<dbReference type="GO" id="GO:0016020">
    <property type="term" value="C:membrane"/>
    <property type="evidence" value="ECO:0007669"/>
    <property type="project" value="UniProtKB-SubCell"/>
</dbReference>
<dbReference type="PANTHER" id="PTHR43269:SF2">
    <property type="entry name" value="SODIUM_PROTON ANTIPORTER 1-RELATED"/>
    <property type="match status" value="1"/>
</dbReference>
<dbReference type="EMBL" id="CP002544">
    <property type="protein sequence ID" value="ADY31481.1"/>
    <property type="molecule type" value="Genomic_DNA"/>
</dbReference>
<feature type="transmembrane region" description="Helical" evidence="11">
    <location>
        <begin position="130"/>
        <end position="157"/>
    </location>
</feature>
<dbReference type="OrthoDB" id="9772058at2"/>
<evidence type="ECO:0000256" key="6">
    <source>
        <dbReference type="ARBA" id="ARBA00023053"/>
    </source>
</evidence>
<keyword evidence="2" id="KW-0813">Transport</keyword>
<dbReference type="AlphaFoldDB" id="F9Z4X2"/>
<evidence type="ECO:0000256" key="10">
    <source>
        <dbReference type="ARBA" id="ARBA00025753"/>
    </source>
</evidence>
<feature type="transmembrane region" description="Helical" evidence="11">
    <location>
        <begin position="319"/>
        <end position="343"/>
    </location>
</feature>
<evidence type="ECO:0000313" key="14">
    <source>
        <dbReference type="Proteomes" id="UP000006657"/>
    </source>
</evidence>
<feature type="transmembrane region" description="Helical" evidence="11">
    <location>
        <begin position="450"/>
        <end position="467"/>
    </location>
</feature>